<dbReference type="Proteomes" id="UP001165263">
    <property type="component" value="Unassembled WGS sequence"/>
</dbReference>
<evidence type="ECO:0000313" key="1">
    <source>
        <dbReference type="EMBL" id="MCS0633191.1"/>
    </source>
</evidence>
<proteinExistence type="predicted"/>
<dbReference type="RefSeq" id="WP_259452175.1">
    <property type="nucleotide sequence ID" value="NZ_CP119520.1"/>
</dbReference>
<gene>
    <name evidence="1" type="ORF">NX786_28035</name>
</gene>
<protein>
    <submittedName>
        <fullName evidence="1">Uncharacterized protein</fullName>
    </submittedName>
</protein>
<sequence>MIKVELDALPHNGLVSESPENAAALVGTIENGISYLPYTAH</sequence>
<name>A0ABT2C710_9BURK</name>
<keyword evidence="2" id="KW-1185">Reference proteome</keyword>
<comment type="caution">
    <text evidence="1">The sequence shown here is derived from an EMBL/GenBank/DDBJ whole genome shotgun (WGS) entry which is preliminary data.</text>
</comment>
<reference evidence="1" key="1">
    <citation type="submission" date="2022-08" db="EMBL/GenBank/DDBJ databases">
        <title>Reclassification of Massilia species as members of the genera Telluria, Duganella, Pseudoduganella, Mokoshia gen. nov. and Zemynaea gen. nov. using orthogonal and non-orthogonal genome-based approaches.</title>
        <authorList>
            <person name="Bowman J.P."/>
        </authorList>
    </citation>
    <scope>NUCLEOTIDE SEQUENCE</scope>
    <source>
        <strain evidence="1">LMG 11547</strain>
    </source>
</reference>
<evidence type="ECO:0000313" key="2">
    <source>
        <dbReference type="Proteomes" id="UP001165263"/>
    </source>
</evidence>
<accession>A0ABT2C710</accession>
<dbReference type="EMBL" id="JANUHC010000013">
    <property type="protein sequence ID" value="MCS0633191.1"/>
    <property type="molecule type" value="Genomic_DNA"/>
</dbReference>
<organism evidence="1 2">
    <name type="scientific">Telluria mixta</name>
    <dbReference type="NCBI Taxonomy" id="34071"/>
    <lineage>
        <taxon>Bacteria</taxon>
        <taxon>Pseudomonadati</taxon>
        <taxon>Pseudomonadota</taxon>
        <taxon>Betaproteobacteria</taxon>
        <taxon>Burkholderiales</taxon>
        <taxon>Oxalobacteraceae</taxon>
        <taxon>Telluria group</taxon>
        <taxon>Telluria</taxon>
    </lineage>
</organism>